<accession>A0ACC2X1K1</accession>
<evidence type="ECO:0000313" key="2">
    <source>
        <dbReference type="Proteomes" id="UP001230649"/>
    </source>
</evidence>
<sequence length="609" mass="67017">MEFTARRQARGQVYQIRQQILDRGLHARKGEGWMSLSGNGVQDSGQRDGRGECVCKASDEGDPFAKFVNKPLALGRMLAYHTVPSRFLRFPRTLAVMIITLTFAWTTAVCFAKHPYYRLTRNWRTSPLALRGEWFATALIPWTFAIAHKVSPITLLTSISHDRLQVFHQWGARIMLFFATVHTLPFIIQPLMDWNHLRSTAYAGSFMSYFYNWTGVGAYVPLVWLVFSSSAPIRNWSYEFWVVQHIASAVLFLGFMFHHTQAWLYSWNYLYATTAVWFASCVARVVFTWTSTGIQPVKAEAYVLAGDIVKLDIPTRSRWLPGAHVFVRFPTVNITQCHPFTVASIPSKALDKQSKHTVSLLVSARAGITKSVLSQAAVLGGRVPVMIDGPYGGAHSSMSRHTKVLLVGGGVGITFLIPQILSLLENPGHVRLVHLVWAIRSTDRLECLSPLFEVVSSLGLMPFELEVDIYVTRHSTAETVSENLDDKQSSMNEKADGERDPEAMPSLPTLTRQSSGSDQTGDNGKSADGALSTSQCSSPLYTVHGGRPDVPAMVKAFGAAAIGESVAVAVCGPGKISVDAGNACAALQLDILRGKGPAEVALHSEAFTW</sequence>
<proteinExistence type="predicted"/>
<dbReference type="Proteomes" id="UP001230649">
    <property type="component" value="Unassembled WGS sequence"/>
</dbReference>
<protein>
    <submittedName>
        <fullName evidence="1">Uncharacterized protein</fullName>
    </submittedName>
</protein>
<name>A0ACC2X1K1_9TREE</name>
<reference evidence="1" key="1">
    <citation type="submission" date="2023-04" db="EMBL/GenBank/DDBJ databases">
        <title>Draft Genome sequencing of Naganishia species isolated from polar environments using Oxford Nanopore Technology.</title>
        <authorList>
            <person name="Leo P."/>
            <person name="Venkateswaran K."/>
        </authorList>
    </citation>
    <scope>NUCLEOTIDE SEQUENCE</scope>
    <source>
        <strain evidence="1">MNA-CCFEE 5262</strain>
    </source>
</reference>
<comment type="caution">
    <text evidence="1">The sequence shown here is derived from an EMBL/GenBank/DDBJ whole genome shotgun (WGS) entry which is preliminary data.</text>
</comment>
<organism evidence="1 2">
    <name type="scientific">Naganishia adeliensis</name>
    <dbReference type="NCBI Taxonomy" id="92952"/>
    <lineage>
        <taxon>Eukaryota</taxon>
        <taxon>Fungi</taxon>
        <taxon>Dikarya</taxon>
        <taxon>Basidiomycota</taxon>
        <taxon>Agaricomycotina</taxon>
        <taxon>Tremellomycetes</taxon>
        <taxon>Filobasidiales</taxon>
        <taxon>Filobasidiaceae</taxon>
        <taxon>Naganishia</taxon>
    </lineage>
</organism>
<dbReference type="EMBL" id="JASBWS010000002">
    <property type="protein sequence ID" value="KAJ9117147.1"/>
    <property type="molecule type" value="Genomic_DNA"/>
</dbReference>
<evidence type="ECO:0000313" key="1">
    <source>
        <dbReference type="EMBL" id="KAJ9117147.1"/>
    </source>
</evidence>
<keyword evidence="2" id="KW-1185">Reference proteome</keyword>
<gene>
    <name evidence="1" type="ORF">QFC20_000290</name>
</gene>